<dbReference type="AlphaFoldDB" id="A0A0C1G9B8"/>
<sequence>MKHNEYEYLLNKIYYNGILKKQGMNADIYQRMQNEYSNLDMKNLVEGKLDSEYAFRKSFLVVRNYVQQAIKDGMKSFQFTMRAGDITKLTYMVDMLNRNFFDKQSLDQIIITANSVFSQYNLKN</sequence>
<protein>
    <submittedName>
        <fullName evidence="1">Uncharacterized protein</fullName>
    </submittedName>
</protein>
<evidence type="ECO:0000313" key="2">
    <source>
        <dbReference type="Proteomes" id="UP000031246"/>
    </source>
</evidence>
<evidence type="ECO:0000313" key="1">
    <source>
        <dbReference type="EMBL" id="KIA96704.1"/>
    </source>
</evidence>
<keyword evidence="2" id="KW-1185">Reference proteome</keyword>
<dbReference type="Proteomes" id="UP000031246">
    <property type="component" value="Unassembled WGS sequence"/>
</dbReference>
<proteinExistence type="predicted"/>
<name>A0A0C1G9B8_9SPHI</name>
<dbReference type="EMBL" id="JSYN01000002">
    <property type="protein sequence ID" value="KIA96704.1"/>
    <property type="molecule type" value="Genomic_DNA"/>
</dbReference>
<organism evidence="1 2">
    <name type="scientific">Pedobacter kyungheensis</name>
    <dbReference type="NCBI Taxonomy" id="1069985"/>
    <lineage>
        <taxon>Bacteria</taxon>
        <taxon>Pseudomonadati</taxon>
        <taxon>Bacteroidota</taxon>
        <taxon>Sphingobacteriia</taxon>
        <taxon>Sphingobacteriales</taxon>
        <taxon>Sphingobacteriaceae</taxon>
        <taxon>Pedobacter</taxon>
    </lineage>
</organism>
<dbReference type="OrthoDB" id="1454113at2"/>
<comment type="caution">
    <text evidence="1">The sequence shown here is derived from an EMBL/GenBank/DDBJ whole genome shotgun (WGS) entry which is preliminary data.</text>
</comment>
<gene>
    <name evidence="1" type="ORF">OC25_03020</name>
</gene>
<dbReference type="RefSeq" id="WP_039471505.1">
    <property type="nucleotide sequence ID" value="NZ_JSYN01000002.1"/>
</dbReference>
<accession>A0A0C1G9B8</accession>
<reference evidence="1 2" key="1">
    <citation type="submission" date="2014-10" db="EMBL/GenBank/DDBJ databases">
        <title>Pedobacter Kyungheensis.</title>
        <authorList>
            <person name="Anderson B.M."/>
            <person name="Newman J.D."/>
        </authorList>
    </citation>
    <scope>NUCLEOTIDE SEQUENCE [LARGE SCALE GENOMIC DNA]</scope>
    <source>
        <strain evidence="1 2">KACC 16221</strain>
    </source>
</reference>